<dbReference type="Proteomes" id="UP000292957">
    <property type="component" value="Unassembled WGS sequence"/>
</dbReference>
<reference evidence="1" key="1">
    <citation type="submission" date="2019-01" db="EMBL/GenBank/DDBJ databases">
        <title>Draft genome sequences of three monokaryotic isolates of the white-rot basidiomycete fungus Dichomitus squalens.</title>
        <authorList>
            <consortium name="DOE Joint Genome Institute"/>
            <person name="Lopez S.C."/>
            <person name="Andreopoulos B."/>
            <person name="Pangilinan J."/>
            <person name="Lipzen A."/>
            <person name="Riley R."/>
            <person name="Ahrendt S."/>
            <person name="Ng V."/>
            <person name="Barry K."/>
            <person name="Daum C."/>
            <person name="Grigoriev I.V."/>
            <person name="Hilden K.S."/>
            <person name="Makela M.R."/>
            <person name="de Vries R.P."/>
        </authorList>
    </citation>
    <scope>NUCLEOTIDE SEQUENCE [LARGE SCALE GENOMIC DNA]</scope>
    <source>
        <strain evidence="1">OM18370.1</strain>
    </source>
</reference>
<gene>
    <name evidence="1" type="ORF">BD311DRAFT_752091</name>
</gene>
<organism evidence="1">
    <name type="scientific">Dichomitus squalens</name>
    <dbReference type="NCBI Taxonomy" id="114155"/>
    <lineage>
        <taxon>Eukaryota</taxon>
        <taxon>Fungi</taxon>
        <taxon>Dikarya</taxon>
        <taxon>Basidiomycota</taxon>
        <taxon>Agaricomycotina</taxon>
        <taxon>Agaricomycetes</taxon>
        <taxon>Polyporales</taxon>
        <taxon>Polyporaceae</taxon>
        <taxon>Dichomitus</taxon>
    </lineage>
</organism>
<name>A0A4V6MW11_9APHY</name>
<accession>A0A4V6MW11</accession>
<evidence type="ECO:0000313" key="1">
    <source>
        <dbReference type="EMBL" id="TBU31603.1"/>
    </source>
</evidence>
<protein>
    <submittedName>
        <fullName evidence="1">Uncharacterized protein</fullName>
    </submittedName>
</protein>
<sequence>MPRAQSPDVVRSTHVLPFRGGQSRISEALSVRRHISTDATAMGELERRKTDTTMAVAGLAPMGRPFLSTQR</sequence>
<dbReference type="AlphaFoldDB" id="A0A4V6MW11"/>
<dbReference type="EMBL" id="ML143398">
    <property type="protein sequence ID" value="TBU31603.1"/>
    <property type="molecule type" value="Genomic_DNA"/>
</dbReference>
<proteinExistence type="predicted"/>